<dbReference type="AlphaFoldDB" id="A0A060RN69"/>
<evidence type="ECO:0000313" key="3">
    <source>
        <dbReference type="EMBL" id="KYO03076.1"/>
    </source>
</evidence>
<dbReference type="EMBL" id="HG810763">
    <property type="protein sequence ID" value="CDO62379.1"/>
    <property type="molecule type" value="Genomic_DNA"/>
</dbReference>
<dbReference type="KEGG" id="prei:PRSY57_0214100"/>
<name>A0A060RN69_PLARE</name>
<dbReference type="EMBL" id="LVLA01000003">
    <property type="protein sequence ID" value="KYO03076.1"/>
    <property type="molecule type" value="Genomic_DNA"/>
</dbReference>
<keyword evidence="5" id="KW-1185">Reference proteome</keyword>
<evidence type="ECO:0000313" key="5">
    <source>
        <dbReference type="Proteomes" id="UP000027581"/>
    </source>
</evidence>
<dbReference type="Proteomes" id="UP000240500">
    <property type="component" value="Chromosome 2"/>
</dbReference>
<evidence type="ECO:0000313" key="2">
    <source>
        <dbReference type="EMBL" id="CDO62379.1"/>
    </source>
</evidence>
<dbReference type="RefSeq" id="XP_012761029.1">
    <property type="nucleotide sequence ID" value="XM_012905575.1"/>
</dbReference>
<sequence>MKKKNNNKLHYLDSKGKLYTSGLRSDTKEKYGEIPSSNKNHNLIEKYNELQSLLSKEEEKYDFVKNELGELQKQKDLLKWHLCNNIKKLSMKRSDYKFKTETKSKLESKLKSLKDTNKIHKFEHDTLEELVHKMEQELETKMYIKNDIENIFNECINKKDEYLKDITQERISAFKERKKRQNQLQKLLLIMKQENNKNYNINYLKKYESNLMNEINSYKNYKDFETKIAMDLIDDHSLNDLYVT</sequence>
<dbReference type="EMBL" id="LT969565">
    <property type="protein sequence ID" value="SOV75399.1"/>
    <property type="molecule type" value="Genomic_DNA"/>
</dbReference>
<protein>
    <submittedName>
        <fullName evidence="2">Uncharacterized protein</fullName>
    </submittedName>
</protein>
<dbReference type="Proteomes" id="UP000027581">
    <property type="component" value="Unassembled WGS sequence"/>
</dbReference>
<dbReference type="VEuPathDB" id="PlasmoDB:PRCDC_0214100"/>
<evidence type="ECO:0000256" key="1">
    <source>
        <dbReference type="SAM" id="Coils"/>
    </source>
</evidence>
<reference evidence="2" key="2">
    <citation type="submission" date="2014-05" db="EMBL/GenBank/DDBJ databases">
        <title>The genome sequences of chimpanzee malaria parasites reveal the path to human adaptation.</title>
        <authorList>
            <person name="Otto T.D."/>
            <person name="Rayner J.C."/>
            <person name="Boehme U."/>
            <person name="Pain A."/>
            <person name="Spottiswoode N."/>
            <person name="Sanders M."/>
            <person name="Quail M."/>
            <person name="Ollomo B."/>
            <person name="Renaud F."/>
            <person name="Thomas A.W."/>
            <person name="Prugnolle F."/>
            <person name="Conway D.J."/>
            <person name="Newbold C."/>
            <person name="Berriman M."/>
        </authorList>
    </citation>
    <scope>NUCLEOTIDE SEQUENCE [LARGE SCALE GENOMIC DNA]</scope>
    <source>
        <strain evidence="2">CDC</strain>
    </source>
</reference>
<evidence type="ECO:0000313" key="6">
    <source>
        <dbReference type="Proteomes" id="UP000076359"/>
    </source>
</evidence>
<dbReference type="GeneID" id="24529126"/>
<keyword evidence="1" id="KW-0175">Coiled coil</keyword>
<reference evidence="2" key="1">
    <citation type="submission" date="2014-01" db="EMBL/GenBank/DDBJ databases">
        <authorList>
            <person name="Aslett M."/>
        </authorList>
    </citation>
    <scope>NUCLEOTIDE SEQUENCE</scope>
    <source>
        <strain evidence="2">CDC</strain>
    </source>
</reference>
<dbReference type="Proteomes" id="UP000076359">
    <property type="component" value="Chromosome 2"/>
</dbReference>
<gene>
    <name evidence="2" type="ORF">PRCDC_0214100</name>
    <name evidence="4" type="ORF">PRG01_0214400</name>
    <name evidence="3" type="ORF">PRSY57_0214100</name>
</gene>
<proteinExistence type="predicted"/>
<reference evidence="4 7" key="4">
    <citation type="submission" date="2016-09" db="EMBL/GenBank/DDBJ databases">
        <authorList>
            <consortium name="Pathogen Informatics"/>
        </authorList>
    </citation>
    <scope>NUCLEOTIDE SEQUENCE [LARGE SCALE GENOMIC DNA]</scope>
</reference>
<evidence type="ECO:0000313" key="7">
    <source>
        <dbReference type="Proteomes" id="UP000240500"/>
    </source>
</evidence>
<dbReference type="OrthoDB" id="386295at2759"/>
<dbReference type="VEuPathDB" id="PlasmoDB:PRG01_0214400"/>
<reference evidence="3 6" key="3">
    <citation type="journal article" date="2016" name="Nat. Commun.">
        <title>Genomes of cryptic chimpanzee Plasmodium species reveal key evolutionary events leading to human malaria.</title>
        <authorList>
            <person name="Sundararaman S.A."/>
            <person name="Plenderleith L.J."/>
            <person name="Liu W."/>
            <person name="Loy D.E."/>
            <person name="Learn G.H."/>
            <person name="Li Y."/>
            <person name="Shaw K.S."/>
            <person name="Ayouba A."/>
            <person name="Peeters M."/>
            <person name="Speede S."/>
            <person name="Shaw G.M."/>
            <person name="Bushman F.D."/>
            <person name="Brisson D."/>
            <person name="Rayner J.C."/>
            <person name="Sharp P.M."/>
            <person name="Hahn B.H."/>
        </authorList>
    </citation>
    <scope>NUCLEOTIDE SEQUENCE [LARGE SCALE GENOMIC DNA]</scope>
    <source>
        <strain evidence="3 6">SY57</strain>
    </source>
</reference>
<feature type="coiled-coil region" evidence="1">
    <location>
        <begin position="40"/>
        <end position="116"/>
    </location>
</feature>
<organism evidence="2 5">
    <name type="scientific">Plasmodium reichenowi</name>
    <dbReference type="NCBI Taxonomy" id="5854"/>
    <lineage>
        <taxon>Eukaryota</taxon>
        <taxon>Sar</taxon>
        <taxon>Alveolata</taxon>
        <taxon>Apicomplexa</taxon>
        <taxon>Aconoidasida</taxon>
        <taxon>Haemosporida</taxon>
        <taxon>Plasmodiidae</taxon>
        <taxon>Plasmodium</taxon>
        <taxon>Plasmodium (Laverania)</taxon>
    </lineage>
</organism>
<accession>A0A060RN69</accession>
<evidence type="ECO:0000313" key="4">
    <source>
        <dbReference type="EMBL" id="SOV75399.1"/>
    </source>
</evidence>